<name>A0A3P1CV94_9BACT</name>
<organism evidence="1 2">
    <name type="scientific">Larkinella knui</name>
    <dbReference type="NCBI Taxonomy" id="2025310"/>
    <lineage>
        <taxon>Bacteria</taxon>
        <taxon>Pseudomonadati</taxon>
        <taxon>Bacteroidota</taxon>
        <taxon>Cytophagia</taxon>
        <taxon>Cytophagales</taxon>
        <taxon>Spirosomataceae</taxon>
        <taxon>Larkinella</taxon>
    </lineage>
</organism>
<evidence type="ECO:0000313" key="1">
    <source>
        <dbReference type="EMBL" id="RRB16844.1"/>
    </source>
</evidence>
<sequence>MKISTGLLLACLSAASCTPKNSNSPKLLKEVEVRKDGADGLIVSLALVDENGKPTSASGLLLVEIQAISPRDSVFTVSEMDTALTESSFRQLSFGQGSLKKKMLGFETTRIPYQNSKEPGGYHKTNKKGLMLVSFKPDDGTVLQQTVTYEL</sequence>
<reference evidence="1 2" key="1">
    <citation type="submission" date="2018-11" db="EMBL/GenBank/DDBJ databases">
        <authorList>
            <person name="Zhou Z."/>
            <person name="Wang G."/>
        </authorList>
    </citation>
    <scope>NUCLEOTIDE SEQUENCE [LARGE SCALE GENOMIC DNA]</scope>
    <source>
        <strain evidence="1 2">KCTC42998</strain>
    </source>
</reference>
<accession>A0A3P1CV94</accession>
<gene>
    <name evidence="1" type="ORF">EHT87_00710</name>
</gene>
<protein>
    <recommendedName>
        <fullName evidence="3">Lipoprotein</fullName>
    </recommendedName>
</protein>
<dbReference type="OrthoDB" id="955326at2"/>
<dbReference type="Proteomes" id="UP000274271">
    <property type="component" value="Unassembled WGS sequence"/>
</dbReference>
<comment type="caution">
    <text evidence="1">The sequence shown here is derived from an EMBL/GenBank/DDBJ whole genome shotgun (WGS) entry which is preliminary data.</text>
</comment>
<dbReference type="PROSITE" id="PS51257">
    <property type="entry name" value="PROKAR_LIPOPROTEIN"/>
    <property type="match status" value="1"/>
</dbReference>
<dbReference type="EMBL" id="RQJP01000001">
    <property type="protein sequence ID" value="RRB16844.1"/>
    <property type="molecule type" value="Genomic_DNA"/>
</dbReference>
<evidence type="ECO:0008006" key="3">
    <source>
        <dbReference type="Google" id="ProtNLM"/>
    </source>
</evidence>
<evidence type="ECO:0000313" key="2">
    <source>
        <dbReference type="Proteomes" id="UP000274271"/>
    </source>
</evidence>
<dbReference type="RefSeq" id="WP_124902862.1">
    <property type="nucleotide sequence ID" value="NZ_RQJP01000001.1"/>
</dbReference>
<keyword evidence="2" id="KW-1185">Reference proteome</keyword>
<dbReference type="AlphaFoldDB" id="A0A3P1CV94"/>
<proteinExistence type="predicted"/>